<dbReference type="EMBL" id="HBUE01347364">
    <property type="protein sequence ID" value="CAG6601517.1"/>
    <property type="molecule type" value="Transcribed_RNA"/>
</dbReference>
<evidence type="ECO:0000313" key="2">
    <source>
        <dbReference type="EMBL" id="CAG6601518.1"/>
    </source>
</evidence>
<dbReference type="EMBL" id="HBUE01240348">
    <property type="protein sequence ID" value="CAG6549251.1"/>
    <property type="molecule type" value="Transcribed_RNA"/>
</dbReference>
<accession>A0A8D8L7E7</accession>
<reference evidence="2" key="1">
    <citation type="submission" date="2021-05" db="EMBL/GenBank/DDBJ databases">
        <authorList>
            <person name="Alioto T."/>
            <person name="Alioto T."/>
            <person name="Gomez Garrido J."/>
        </authorList>
    </citation>
    <scope>NUCLEOTIDE SEQUENCE</scope>
</reference>
<protein>
    <submittedName>
        <fullName evidence="2">(northern house mosquito) hypothetical protein</fullName>
    </submittedName>
</protein>
<evidence type="ECO:0000256" key="1">
    <source>
        <dbReference type="SAM" id="MobiDB-lite"/>
    </source>
</evidence>
<proteinExistence type="predicted"/>
<dbReference type="EMBL" id="HBUE01240350">
    <property type="protein sequence ID" value="CAG6549253.1"/>
    <property type="molecule type" value="Transcribed_RNA"/>
</dbReference>
<feature type="region of interest" description="Disordered" evidence="1">
    <location>
        <begin position="1"/>
        <end position="27"/>
    </location>
</feature>
<organism evidence="2">
    <name type="scientific">Culex pipiens</name>
    <name type="common">House mosquito</name>
    <dbReference type="NCBI Taxonomy" id="7175"/>
    <lineage>
        <taxon>Eukaryota</taxon>
        <taxon>Metazoa</taxon>
        <taxon>Ecdysozoa</taxon>
        <taxon>Arthropoda</taxon>
        <taxon>Hexapoda</taxon>
        <taxon>Insecta</taxon>
        <taxon>Pterygota</taxon>
        <taxon>Neoptera</taxon>
        <taxon>Endopterygota</taxon>
        <taxon>Diptera</taxon>
        <taxon>Nematocera</taxon>
        <taxon>Culicoidea</taxon>
        <taxon>Culicidae</taxon>
        <taxon>Culicinae</taxon>
        <taxon>Culicini</taxon>
        <taxon>Culex</taxon>
        <taxon>Culex</taxon>
    </lineage>
</organism>
<dbReference type="EMBL" id="HBUE01347365">
    <property type="protein sequence ID" value="CAG6601518.1"/>
    <property type="molecule type" value="Transcribed_RNA"/>
</dbReference>
<dbReference type="EMBL" id="HBUE01240349">
    <property type="protein sequence ID" value="CAG6549252.1"/>
    <property type="molecule type" value="Transcribed_RNA"/>
</dbReference>
<dbReference type="AlphaFoldDB" id="A0A8D8L7E7"/>
<name>A0A8D8L7E7_CULPI</name>
<dbReference type="EMBL" id="HBUE01347363">
    <property type="protein sequence ID" value="CAG6601516.1"/>
    <property type="molecule type" value="Transcribed_RNA"/>
</dbReference>
<sequence length="101" mass="11069">MGGFGERSPLLQRPGTQDPGRLRRHSGRTRGLALPVCELGWTDRVRIVGLGFRGGVELMLGLFRRPPSLARSPLSRQGRSDSRERGLSLGIRAVLAREIAP</sequence>